<feature type="transmembrane region" description="Helical" evidence="2">
    <location>
        <begin position="192"/>
        <end position="215"/>
    </location>
</feature>
<dbReference type="Pfam" id="PF09772">
    <property type="entry name" value="Tmem26"/>
    <property type="match status" value="1"/>
</dbReference>
<dbReference type="OrthoDB" id="10042902at2759"/>
<sequence>MAKFVAAIKAVITRLVFAAHGFIAIWQVTIFKKNIFLWYLSSPILLLFFEGLFTLTIKENQEWKWFCPSVFLYLASVVPAIWLLELDKVERRLKTREETFNLTASAGANLKDLHNLIGVQIKLPEINLSTETWITLIEQFLMLILIIGRWMLPKGELTRDQLSQILLVYIGTAADIIEFFDSFKDDKVASEPILVILTLAIWTWSLMQFTVVLTATKSRKSRMSTTGTAVKPSKSCCNIDVWGIALNITLQDAPFLAFRLLIITHYKIISYMNVFFTCKNTLVILLQLYRLHVVYSESRKKPRKDNFELTSISIISKPDMYRGTDKMSPKRKREKKNKYPKEKHGRSPKRYEFDEDDDFSGSDDKDRKHRYYKLFHLLAFHFYKTSFFILGNHKIIVKILDILQEAPTPVHVTTAKDLNQKKVHRENSRGETKTKNSEKHKLQRSDVDTRGYKQNEVDAFSEESESDTRTERMEVWKGTPKKAEKKKSKDASMSASTISNTSSE</sequence>
<protein>
    <recommendedName>
        <fullName evidence="5">Transmembrane protein 26</fullName>
    </recommendedName>
</protein>
<evidence type="ECO:0000256" key="1">
    <source>
        <dbReference type="SAM" id="MobiDB-lite"/>
    </source>
</evidence>
<feature type="transmembrane region" description="Helical" evidence="2">
    <location>
        <begin position="65"/>
        <end position="84"/>
    </location>
</feature>
<dbReference type="AlphaFoldDB" id="A0A8K0GKW4"/>
<feature type="region of interest" description="Disordered" evidence="1">
    <location>
        <begin position="320"/>
        <end position="364"/>
    </location>
</feature>
<evidence type="ECO:0008006" key="5">
    <source>
        <dbReference type="Google" id="ProtNLM"/>
    </source>
</evidence>
<dbReference type="PANTHER" id="PTHR22168:SF8">
    <property type="entry name" value="TRANSMEMBRANE PROTEIN 26"/>
    <property type="match status" value="1"/>
</dbReference>
<feature type="compositionally biased region" description="Basic and acidic residues" evidence="1">
    <location>
        <begin position="466"/>
        <end position="475"/>
    </location>
</feature>
<feature type="compositionally biased region" description="Basic residues" evidence="1">
    <location>
        <begin position="479"/>
        <end position="488"/>
    </location>
</feature>
<keyword evidence="2" id="KW-0812">Transmembrane</keyword>
<keyword evidence="2" id="KW-1133">Transmembrane helix</keyword>
<evidence type="ECO:0000313" key="4">
    <source>
        <dbReference type="Proteomes" id="UP000801492"/>
    </source>
</evidence>
<evidence type="ECO:0000256" key="2">
    <source>
        <dbReference type="SAM" id="Phobius"/>
    </source>
</evidence>
<comment type="caution">
    <text evidence="3">The sequence shown here is derived from an EMBL/GenBank/DDBJ whole genome shotgun (WGS) entry which is preliminary data.</text>
</comment>
<feature type="transmembrane region" description="Helical" evidence="2">
    <location>
        <begin position="133"/>
        <end position="152"/>
    </location>
</feature>
<feature type="region of interest" description="Disordered" evidence="1">
    <location>
        <begin position="414"/>
        <end position="504"/>
    </location>
</feature>
<keyword evidence="2" id="KW-0472">Membrane</keyword>
<accession>A0A8K0GKW4</accession>
<dbReference type="InterPro" id="IPR019169">
    <property type="entry name" value="Transmembrane_26"/>
</dbReference>
<proteinExistence type="predicted"/>
<feature type="transmembrane region" description="Helical" evidence="2">
    <location>
        <begin position="12"/>
        <end position="30"/>
    </location>
</feature>
<name>A0A8K0GKW4_IGNLU</name>
<feature type="transmembrane region" description="Helical" evidence="2">
    <location>
        <begin position="164"/>
        <end position="180"/>
    </location>
</feature>
<dbReference type="EMBL" id="VTPC01000929">
    <property type="protein sequence ID" value="KAF2903809.1"/>
    <property type="molecule type" value="Genomic_DNA"/>
</dbReference>
<organism evidence="3 4">
    <name type="scientific">Ignelater luminosus</name>
    <name type="common">Cucubano</name>
    <name type="synonym">Pyrophorus luminosus</name>
    <dbReference type="NCBI Taxonomy" id="2038154"/>
    <lineage>
        <taxon>Eukaryota</taxon>
        <taxon>Metazoa</taxon>
        <taxon>Ecdysozoa</taxon>
        <taxon>Arthropoda</taxon>
        <taxon>Hexapoda</taxon>
        <taxon>Insecta</taxon>
        <taxon>Pterygota</taxon>
        <taxon>Neoptera</taxon>
        <taxon>Endopterygota</taxon>
        <taxon>Coleoptera</taxon>
        <taxon>Polyphaga</taxon>
        <taxon>Elateriformia</taxon>
        <taxon>Elateroidea</taxon>
        <taxon>Elateridae</taxon>
        <taxon>Agrypninae</taxon>
        <taxon>Pyrophorini</taxon>
        <taxon>Ignelater</taxon>
    </lineage>
</organism>
<feature type="compositionally biased region" description="Basic and acidic residues" evidence="1">
    <location>
        <begin position="425"/>
        <end position="456"/>
    </location>
</feature>
<dbReference type="Proteomes" id="UP000801492">
    <property type="component" value="Unassembled WGS sequence"/>
</dbReference>
<gene>
    <name evidence="3" type="ORF">ILUMI_02361</name>
</gene>
<keyword evidence="4" id="KW-1185">Reference proteome</keyword>
<evidence type="ECO:0000313" key="3">
    <source>
        <dbReference type="EMBL" id="KAF2903809.1"/>
    </source>
</evidence>
<dbReference type="PANTHER" id="PTHR22168">
    <property type="entry name" value="TMEM26 PROTEIN"/>
    <property type="match status" value="1"/>
</dbReference>
<feature type="compositionally biased region" description="Low complexity" evidence="1">
    <location>
        <begin position="491"/>
        <end position="504"/>
    </location>
</feature>
<reference evidence="3" key="1">
    <citation type="submission" date="2019-08" db="EMBL/GenBank/DDBJ databases">
        <title>The genome of the North American firefly Photinus pyralis.</title>
        <authorList>
            <consortium name="Photinus pyralis genome working group"/>
            <person name="Fallon T.R."/>
            <person name="Sander Lower S.E."/>
            <person name="Weng J.-K."/>
        </authorList>
    </citation>
    <scope>NUCLEOTIDE SEQUENCE</scope>
    <source>
        <strain evidence="3">TRF0915ILg1</strain>
        <tissue evidence="3">Whole body</tissue>
    </source>
</reference>
<feature type="transmembrane region" description="Helical" evidence="2">
    <location>
        <begin position="36"/>
        <end position="53"/>
    </location>
</feature>